<feature type="region of interest" description="Disordered" evidence="1">
    <location>
        <begin position="1183"/>
        <end position="1202"/>
    </location>
</feature>
<name>A0A5A8EC58_CAFRO</name>
<dbReference type="SUPFAM" id="SSF101447">
    <property type="entry name" value="Formin homology 2 domain (FH2 domain)"/>
    <property type="match status" value="1"/>
</dbReference>
<feature type="region of interest" description="Disordered" evidence="1">
    <location>
        <begin position="1557"/>
        <end position="1578"/>
    </location>
</feature>
<feature type="compositionally biased region" description="Low complexity" evidence="1">
    <location>
        <begin position="523"/>
        <end position="534"/>
    </location>
</feature>
<organism evidence="3 4">
    <name type="scientific">Cafeteria roenbergensis</name>
    <name type="common">Marine flagellate</name>
    <dbReference type="NCBI Taxonomy" id="33653"/>
    <lineage>
        <taxon>Eukaryota</taxon>
        <taxon>Sar</taxon>
        <taxon>Stramenopiles</taxon>
        <taxon>Bigyra</taxon>
        <taxon>Opalozoa</taxon>
        <taxon>Bicosoecida</taxon>
        <taxon>Cafeteriaceae</taxon>
        <taxon>Cafeteria</taxon>
    </lineage>
</organism>
<dbReference type="Gene3D" id="1.20.58.2220">
    <property type="entry name" value="Formin, FH2 domain"/>
    <property type="match status" value="1"/>
</dbReference>
<feature type="region of interest" description="Disordered" evidence="1">
    <location>
        <begin position="362"/>
        <end position="555"/>
    </location>
</feature>
<evidence type="ECO:0000259" key="2">
    <source>
        <dbReference type="PROSITE" id="PS51444"/>
    </source>
</evidence>
<feature type="region of interest" description="Disordered" evidence="1">
    <location>
        <begin position="824"/>
        <end position="860"/>
    </location>
</feature>
<feature type="compositionally biased region" description="Low complexity" evidence="1">
    <location>
        <begin position="848"/>
        <end position="860"/>
    </location>
</feature>
<dbReference type="PROSITE" id="PS51444">
    <property type="entry name" value="FH2"/>
    <property type="match status" value="1"/>
</dbReference>
<feature type="region of interest" description="Disordered" evidence="1">
    <location>
        <begin position="1032"/>
        <end position="1054"/>
    </location>
</feature>
<comment type="caution">
    <text evidence="3">The sequence shown here is derived from an EMBL/GenBank/DDBJ whole genome shotgun (WGS) entry which is preliminary data.</text>
</comment>
<protein>
    <recommendedName>
        <fullName evidence="2">FH2 domain-containing protein</fullName>
    </recommendedName>
</protein>
<feature type="region of interest" description="Disordered" evidence="1">
    <location>
        <begin position="1289"/>
        <end position="1330"/>
    </location>
</feature>
<feature type="domain" description="FH2" evidence="2">
    <location>
        <begin position="1570"/>
        <end position="1968"/>
    </location>
</feature>
<accession>A0A5A8EC58</accession>
<dbReference type="SMART" id="SM00498">
    <property type="entry name" value="FH2"/>
    <property type="match status" value="1"/>
</dbReference>
<evidence type="ECO:0000313" key="3">
    <source>
        <dbReference type="EMBL" id="KAA0175102.1"/>
    </source>
</evidence>
<feature type="compositionally biased region" description="Gly residues" evidence="1">
    <location>
        <begin position="824"/>
        <end position="834"/>
    </location>
</feature>
<feature type="compositionally biased region" description="Acidic residues" evidence="1">
    <location>
        <begin position="644"/>
        <end position="670"/>
    </location>
</feature>
<feature type="compositionally biased region" description="Low complexity" evidence="1">
    <location>
        <begin position="486"/>
        <end position="496"/>
    </location>
</feature>
<reference evidence="3 4" key="1">
    <citation type="submission" date="2019-07" db="EMBL/GenBank/DDBJ databases">
        <title>Genomes of Cafeteria roenbergensis.</title>
        <authorList>
            <person name="Fischer M.G."/>
            <person name="Hackl T."/>
            <person name="Roman M."/>
        </authorList>
    </citation>
    <scope>NUCLEOTIDE SEQUENCE [LARGE SCALE GENOMIC DNA]</scope>
    <source>
        <strain evidence="3 4">E4-10P</strain>
    </source>
</reference>
<dbReference type="PANTHER" id="PTHR45725">
    <property type="entry name" value="FORMIN HOMOLOGY 2 FAMILY MEMBER"/>
    <property type="match status" value="1"/>
</dbReference>
<dbReference type="Gene3D" id="1.25.40.10">
    <property type="entry name" value="Tetratricopeptide repeat domain"/>
    <property type="match status" value="1"/>
</dbReference>
<evidence type="ECO:0000313" key="4">
    <source>
        <dbReference type="Proteomes" id="UP000322899"/>
    </source>
</evidence>
<dbReference type="InterPro" id="IPR015425">
    <property type="entry name" value="FH2_Formin"/>
</dbReference>
<feature type="compositionally biased region" description="Low complexity" evidence="1">
    <location>
        <begin position="937"/>
        <end position="973"/>
    </location>
</feature>
<dbReference type="OrthoDB" id="1668162at2759"/>
<feature type="compositionally biased region" description="Low complexity" evidence="1">
    <location>
        <begin position="377"/>
        <end position="472"/>
    </location>
</feature>
<feature type="compositionally biased region" description="Low complexity" evidence="1">
    <location>
        <begin position="1289"/>
        <end position="1306"/>
    </location>
</feature>
<dbReference type="InterPro" id="IPR042201">
    <property type="entry name" value="FH2_Formin_sf"/>
</dbReference>
<dbReference type="EMBL" id="VLTO01000016">
    <property type="protein sequence ID" value="KAA0175102.1"/>
    <property type="molecule type" value="Genomic_DNA"/>
</dbReference>
<feature type="region of interest" description="Disordered" evidence="1">
    <location>
        <begin position="934"/>
        <end position="1012"/>
    </location>
</feature>
<dbReference type="PANTHER" id="PTHR45725:SF1">
    <property type="entry name" value="DISHEVELLED ASSOCIATED ACTIVATOR OF MORPHOGENESIS, ISOFORM D"/>
    <property type="match status" value="1"/>
</dbReference>
<sequence>MQAAAAAAAGFAAAADTRKGLGGGSSKHGGRQCLLCERARYDSTDAQFRDWTTRHRHECSFGLSPQDQAHASQLAPAALRHEAQLALNDQQPRRALALAMLSLHKSAPSGAASLDPSALELQDVILVGTILASPVRQPGEAPTAAHPRFDPAGAAWFLKTAAGIVRARPFAGFGRSKAVLRFVARMLEEIGAVRAAIEVQRSLIAEIGARFGPGQEDAGDAWAEIVRLELRRQNLAGALDASEEALAVAKHSFRRGDERLTVRTHTLAMLHDKCRNLGRAAELYGEARESAQASGASAVQVLARLDLKAGEALRRAGSLSEAAEAYRSALRILTQYLGAGHRATRMTAARLRLVLRLLEAQQDSQSESDSGDDRSDASGSLTGSSISGRGSSQSSDFSSQSGRGSSRSAGGSESSRSSSASDAGTASTARSGSGESQPAGRGVPRSSSGSRSRGSGRSSASADGSFDSLGSAFSGDDEDTDDGRRAGAASGRAGAGRQRESLDAAFVRSLQSPERTPGLAASATAEPGSAKASAAGGGPSGAPGVGPAGSRLSPAAFHYRGGSEALDLLAGAEGESKASADGEAGLWGGVAAPSMAMGGVAGIAAAFEARAASARLAGPGTAGGPGGGTGRGRVRFGGVAAELGDGEADDEDDEEEEEEDSDLSDVDDMMELGGGLSSGGALGDMGSAALGDFGAGPAGAGDGADGGFDGGMGGGGLDGGMGGGGGGMGGMGGGLDGGMGGGGGGMGGMGGGFDGGMGGGGMGGMGGGFDGGMGGGFDGGMGGGLDGGMGGGGGGMGGMGGGFDGGMGGGGMGGGFDGGMGGGGFDGGLGGGPSDGLPAGLSVSTDNASPAAGSAAAPARPRSAAAAARLVASLRIMASSSPQGRRAVAAASAAASPGLGWGQGFSEEVMTLDADIVAAASAAMQAYGDMSPWPDTPVAGEAGAAPPASQASPWPGRMGESSGAAAGADSSGWGAAGGDDFQPAAGSLSGPDPAAVGPATEGGAGGFPARALPGEAEGAPVAGAFGAAAVGAGGGHEAQEGGFASPPQEGAGEQTGYWEGEAYAGGEQADYGNPAEAEGWIAGGHPAGGSAAYVEGVTPGYMGTPLTAAEAAASGAAGSATGLGMAEMQSDGRARFPNLALVDEDDVLGWSLRFDDAEQALGALKHVSEELVESVASLTRLADKRAARGGGSADESEPWAEDGAALDAAPSIAARVEAALGASIQALAATDGESAASNPDVVRMRNVLFQIVSRVRGDVRRALEDAEISEEDLAAVEALEEQQEAAAAAAAASAASSPLPSGRSSARNSIAAGSRRRLGSGEASPTVGLSAMRRRASSIRELLANPLLTGASPDAGTPGTSGPTSPALGAESGDGDARASGSTPGAHGTPPALSPGGGVWQPGLVKMFENPSGRRMKAVALGPEDLFGLVRARTFALGLFSRLGSGRLRAKMAAKLLFVGCLAKFGKQRYERRRAARLMALGVLGRAMRLRELRKRAKKSFLIGVFAAYSRWRAEAQRKARVMAIGSLALAVRERNQLRHRTLLFALGCGPTDLRTQGNPTGYVPEKKKKKKKLPASNGMSQIHWEPLEDIKGTIWEDTRRLRNDRQVLKELFPDLREVFTPVKKKPAAASAAAAKPKVTKISFIGDSKEKQAVGIAINSFKALGFEQLSRELTDMNLDNIPGGLEGVEKMLMALPSPASLAAAASQPVDKIPQMDMPEQYIMAMRHVPLMSERLGCMKLRASLSESMEETAEDIELFIDACNEILENSMLKELLVGIFLPFGELLHKGTRKQGTKGVKMAHIIKLAESKTAKDMKKTALYYIIQALADKRPHLLDIVNQFSASQAAAKSSMDKPMLRMKEIKTSVATLTSSVEKAKKANDEVFVREIGSTAEKSQEAFAGLEAKFNDLQERFKACVHYMGEDAGIKFETFFQNWVKFIAVFEDTIAKFRADVAKAEKERQKKEEAAAKEAAKKAKLAEKRAKQAGGSNASAASAAGRA</sequence>
<gene>
    <name evidence="3" type="ORF">FNF27_03400</name>
</gene>
<dbReference type="Pfam" id="PF02181">
    <property type="entry name" value="FH2"/>
    <property type="match status" value="1"/>
</dbReference>
<dbReference type="Proteomes" id="UP000322899">
    <property type="component" value="Unassembled WGS sequence"/>
</dbReference>
<feature type="compositionally biased region" description="Low complexity" evidence="1">
    <location>
        <begin position="1984"/>
        <end position="1999"/>
    </location>
</feature>
<proteinExistence type="predicted"/>
<feature type="region of interest" description="Disordered" evidence="1">
    <location>
        <begin position="643"/>
        <end position="677"/>
    </location>
</feature>
<evidence type="ECO:0000256" key="1">
    <source>
        <dbReference type="SAM" id="MobiDB-lite"/>
    </source>
</evidence>
<dbReference type="InterPro" id="IPR051425">
    <property type="entry name" value="Formin_Homology"/>
</dbReference>
<feature type="region of interest" description="Disordered" evidence="1">
    <location>
        <begin position="1348"/>
        <end position="1400"/>
    </location>
</feature>
<feature type="region of interest" description="Disordered" evidence="1">
    <location>
        <begin position="1976"/>
        <end position="1999"/>
    </location>
</feature>
<feature type="compositionally biased region" description="Gly residues" evidence="1">
    <location>
        <begin position="535"/>
        <end position="547"/>
    </location>
</feature>
<dbReference type="InterPro" id="IPR011990">
    <property type="entry name" value="TPR-like_helical_dom_sf"/>
</dbReference>